<evidence type="ECO:0000256" key="1">
    <source>
        <dbReference type="SAM" id="MobiDB-lite"/>
    </source>
</evidence>
<reference evidence="2 3" key="1">
    <citation type="journal article" date="2018" name="Mol. Plant">
        <title>The genome of Artemisia annua provides insight into the evolution of Asteraceae family and artemisinin biosynthesis.</title>
        <authorList>
            <person name="Shen Q."/>
            <person name="Zhang L."/>
            <person name="Liao Z."/>
            <person name="Wang S."/>
            <person name="Yan T."/>
            <person name="Shi P."/>
            <person name="Liu M."/>
            <person name="Fu X."/>
            <person name="Pan Q."/>
            <person name="Wang Y."/>
            <person name="Lv Z."/>
            <person name="Lu X."/>
            <person name="Zhang F."/>
            <person name="Jiang W."/>
            <person name="Ma Y."/>
            <person name="Chen M."/>
            <person name="Hao X."/>
            <person name="Li L."/>
            <person name="Tang Y."/>
            <person name="Lv G."/>
            <person name="Zhou Y."/>
            <person name="Sun X."/>
            <person name="Brodelius P.E."/>
            <person name="Rose J.K.C."/>
            <person name="Tang K."/>
        </authorList>
    </citation>
    <scope>NUCLEOTIDE SEQUENCE [LARGE SCALE GENOMIC DNA]</scope>
    <source>
        <strain evidence="3">cv. Huhao1</strain>
        <tissue evidence="2">Leaf</tissue>
    </source>
</reference>
<dbReference type="GO" id="GO:0031047">
    <property type="term" value="P:regulatory ncRNA-mediated gene silencing"/>
    <property type="evidence" value="ECO:0007669"/>
    <property type="project" value="InterPro"/>
</dbReference>
<evidence type="ECO:0000313" key="3">
    <source>
        <dbReference type="Proteomes" id="UP000245207"/>
    </source>
</evidence>
<dbReference type="OrthoDB" id="1745978at2759"/>
<dbReference type="AlphaFoldDB" id="A0A2U1LPJ4"/>
<dbReference type="STRING" id="35608.A0A2U1LPJ4"/>
<gene>
    <name evidence="2" type="ORF">CTI12_AA468080</name>
</gene>
<dbReference type="EMBL" id="PKPP01008353">
    <property type="protein sequence ID" value="PWA50926.1"/>
    <property type="molecule type" value="Genomic_DNA"/>
</dbReference>
<dbReference type="Proteomes" id="UP000245207">
    <property type="component" value="Unassembled WGS sequence"/>
</dbReference>
<keyword evidence="3" id="KW-1185">Reference proteome</keyword>
<feature type="region of interest" description="Disordered" evidence="1">
    <location>
        <begin position="52"/>
        <end position="81"/>
    </location>
</feature>
<dbReference type="InterPro" id="IPR044287">
    <property type="entry name" value="SGS3"/>
</dbReference>
<comment type="caution">
    <text evidence="2">The sequence shown here is derived from an EMBL/GenBank/DDBJ whole genome shotgun (WGS) entry which is preliminary data.</text>
</comment>
<dbReference type="PANTHER" id="PTHR46602">
    <property type="entry name" value="PROTEIN SUPPRESSOR OF GENE SILENCING 3"/>
    <property type="match status" value="1"/>
</dbReference>
<protein>
    <submittedName>
        <fullName evidence="2">XS domain-containing protein</fullName>
    </submittedName>
</protein>
<accession>A0A2U1LPJ4</accession>
<dbReference type="GO" id="GO:0051607">
    <property type="term" value="P:defense response to virus"/>
    <property type="evidence" value="ECO:0007669"/>
    <property type="project" value="InterPro"/>
</dbReference>
<dbReference type="PANTHER" id="PTHR46602:SF1">
    <property type="entry name" value="PROTEIN SUPPRESSOR OF GENE SILENCING 3"/>
    <property type="match status" value="1"/>
</dbReference>
<evidence type="ECO:0000313" key="2">
    <source>
        <dbReference type="EMBL" id="PWA50926.1"/>
    </source>
</evidence>
<sequence length="145" mass="16371">MNGLQMSANKGKDVASISGYEVGWAVFPEKKKHKGGNVAAATSIQALKTNPWVQPAGRGDIDKCYDNDKYDSDESQTSNEERKNNKWYCEFFITLDKLTAEQIDDPKREWHCPACKNGPCVIRWYKSLQSLVIYAKTKVSKSEDS</sequence>
<name>A0A2U1LPJ4_ARTAN</name>
<organism evidence="2 3">
    <name type="scientific">Artemisia annua</name>
    <name type="common">Sweet wormwood</name>
    <dbReference type="NCBI Taxonomy" id="35608"/>
    <lineage>
        <taxon>Eukaryota</taxon>
        <taxon>Viridiplantae</taxon>
        <taxon>Streptophyta</taxon>
        <taxon>Embryophyta</taxon>
        <taxon>Tracheophyta</taxon>
        <taxon>Spermatophyta</taxon>
        <taxon>Magnoliopsida</taxon>
        <taxon>eudicotyledons</taxon>
        <taxon>Gunneridae</taxon>
        <taxon>Pentapetalae</taxon>
        <taxon>asterids</taxon>
        <taxon>campanulids</taxon>
        <taxon>Asterales</taxon>
        <taxon>Asteraceae</taxon>
        <taxon>Asteroideae</taxon>
        <taxon>Anthemideae</taxon>
        <taxon>Artemisiinae</taxon>
        <taxon>Artemisia</taxon>
    </lineage>
</organism>
<proteinExistence type="predicted"/>
<feature type="compositionally biased region" description="Basic and acidic residues" evidence="1">
    <location>
        <begin position="59"/>
        <end position="72"/>
    </location>
</feature>